<dbReference type="PANTHER" id="PTHR25465">
    <property type="entry name" value="B-BOX DOMAIN CONTAINING"/>
    <property type="match status" value="1"/>
</dbReference>
<sequence length="74" mass="8214">MVEVAISQDQFSCPICLDLLKNPVTLSCGHSFCVSCITGCWDQDEQKGVYSCKNMVLAEMLEKLIKPKLQTTSL</sequence>
<reference evidence="6" key="2">
    <citation type="submission" date="2025-09" db="UniProtKB">
        <authorList>
            <consortium name="Ensembl"/>
        </authorList>
    </citation>
    <scope>IDENTIFICATION</scope>
</reference>
<protein>
    <recommendedName>
        <fullName evidence="5">RING-type domain-containing protein</fullName>
    </recommendedName>
</protein>
<dbReference type="PROSITE" id="PS50089">
    <property type="entry name" value="ZF_RING_2"/>
    <property type="match status" value="1"/>
</dbReference>
<dbReference type="InterPro" id="IPR017907">
    <property type="entry name" value="Znf_RING_CS"/>
</dbReference>
<dbReference type="Proteomes" id="UP000472270">
    <property type="component" value="Unassembled WGS sequence"/>
</dbReference>
<keyword evidence="7" id="KW-1185">Reference proteome</keyword>
<dbReference type="SUPFAM" id="SSF57850">
    <property type="entry name" value="RING/U-box"/>
    <property type="match status" value="1"/>
</dbReference>
<dbReference type="Gene3D" id="3.30.40.10">
    <property type="entry name" value="Zinc/RING finger domain, C3HC4 (zinc finger)"/>
    <property type="match status" value="1"/>
</dbReference>
<evidence type="ECO:0000259" key="5">
    <source>
        <dbReference type="PROSITE" id="PS50089"/>
    </source>
</evidence>
<evidence type="ECO:0000256" key="4">
    <source>
        <dbReference type="PROSITE-ProRule" id="PRU00175"/>
    </source>
</evidence>
<evidence type="ECO:0000256" key="3">
    <source>
        <dbReference type="ARBA" id="ARBA00022833"/>
    </source>
</evidence>
<feature type="domain" description="RING-type" evidence="5">
    <location>
        <begin position="13"/>
        <end position="52"/>
    </location>
</feature>
<dbReference type="AlphaFoldDB" id="A0A673G156"/>
<name>A0A673G156_9TELE</name>
<dbReference type="GO" id="GO:0008270">
    <property type="term" value="F:zinc ion binding"/>
    <property type="evidence" value="ECO:0007669"/>
    <property type="project" value="UniProtKB-KW"/>
</dbReference>
<dbReference type="SMART" id="SM00184">
    <property type="entry name" value="RING"/>
    <property type="match status" value="1"/>
</dbReference>
<dbReference type="PANTHER" id="PTHR25465:SF5">
    <property type="entry name" value="E3 UBIQUITIN_ISG15 LIGASE TRIM25-RELATED"/>
    <property type="match status" value="1"/>
</dbReference>
<dbReference type="InterPro" id="IPR013083">
    <property type="entry name" value="Znf_RING/FYVE/PHD"/>
</dbReference>
<evidence type="ECO:0000256" key="2">
    <source>
        <dbReference type="ARBA" id="ARBA00022771"/>
    </source>
</evidence>
<evidence type="ECO:0000313" key="6">
    <source>
        <dbReference type="Ensembl" id="ENSSRHP00000007298.1"/>
    </source>
</evidence>
<dbReference type="Pfam" id="PF15227">
    <property type="entry name" value="zf-C3HC4_4"/>
    <property type="match status" value="1"/>
</dbReference>
<dbReference type="InterPro" id="IPR051051">
    <property type="entry name" value="E3_ubiq-ligase_TRIM/RNF"/>
</dbReference>
<dbReference type="PROSITE" id="PS00518">
    <property type="entry name" value="ZF_RING_1"/>
    <property type="match status" value="1"/>
</dbReference>
<keyword evidence="1" id="KW-0479">Metal-binding</keyword>
<organism evidence="6 7">
    <name type="scientific">Sinocyclocheilus rhinocerous</name>
    <dbReference type="NCBI Taxonomy" id="307959"/>
    <lineage>
        <taxon>Eukaryota</taxon>
        <taxon>Metazoa</taxon>
        <taxon>Chordata</taxon>
        <taxon>Craniata</taxon>
        <taxon>Vertebrata</taxon>
        <taxon>Euteleostomi</taxon>
        <taxon>Actinopterygii</taxon>
        <taxon>Neopterygii</taxon>
        <taxon>Teleostei</taxon>
        <taxon>Ostariophysi</taxon>
        <taxon>Cypriniformes</taxon>
        <taxon>Cyprinidae</taxon>
        <taxon>Cyprininae</taxon>
        <taxon>Sinocyclocheilus</taxon>
    </lineage>
</organism>
<evidence type="ECO:0000313" key="7">
    <source>
        <dbReference type="Proteomes" id="UP000472270"/>
    </source>
</evidence>
<proteinExistence type="predicted"/>
<accession>A0A673G156</accession>
<evidence type="ECO:0000256" key="1">
    <source>
        <dbReference type="ARBA" id="ARBA00022723"/>
    </source>
</evidence>
<reference evidence="6" key="1">
    <citation type="submission" date="2025-08" db="UniProtKB">
        <authorList>
            <consortium name="Ensembl"/>
        </authorList>
    </citation>
    <scope>IDENTIFICATION</scope>
</reference>
<dbReference type="Ensembl" id="ENSSRHT00000007533.1">
    <property type="protein sequence ID" value="ENSSRHP00000007298.1"/>
    <property type="gene ID" value="ENSSRHG00000004339.1"/>
</dbReference>
<keyword evidence="3" id="KW-0862">Zinc</keyword>
<keyword evidence="2 4" id="KW-0863">Zinc-finger</keyword>
<dbReference type="InterPro" id="IPR001841">
    <property type="entry name" value="Znf_RING"/>
</dbReference>